<organism evidence="1 2">
    <name type="scientific">Modicella reniformis</name>
    <dbReference type="NCBI Taxonomy" id="1440133"/>
    <lineage>
        <taxon>Eukaryota</taxon>
        <taxon>Fungi</taxon>
        <taxon>Fungi incertae sedis</taxon>
        <taxon>Mucoromycota</taxon>
        <taxon>Mortierellomycotina</taxon>
        <taxon>Mortierellomycetes</taxon>
        <taxon>Mortierellales</taxon>
        <taxon>Mortierellaceae</taxon>
        <taxon>Modicella</taxon>
    </lineage>
</organism>
<dbReference type="InterPro" id="IPR027417">
    <property type="entry name" value="P-loop_NTPase"/>
</dbReference>
<sequence length="482" mass="54638">MTLSDDLHADIKRITDSFFAPEPIVDFLGAFVRGEKELPVTKGSIRGLPSAWRRGFGKAPETRPSLLFVDLPDPSTPDSPSRNLAAGSILELVKENSRPHIPVFGVSGCGKTRAVIELLSQHWGFYFNASGDDWGSSDMMTPHSTVQKHLSDTPTADRQLNNAFARKITLLLFLSRLLIFKYCLSVLGCAETFTSARWTLLQVCPHVLFDDLFNVLFRKLRRLVDHRERYLSDYVSDVFEDVKGRLVGRGCLPKIKDDTRLLVINDEAQFLGDQFNDSFQSMSSSDKSPRPLLSPILHAFRDIGQHQLTLVTCGTGLSINTLFWVQSSGSGMKDSSTTFKHQYLEFPGWSSKESINTYISRVRDCLHDEQSKLALDEFLSQEAVEMLFQKFVGRYRPAINAIERIVEGNDPSAWKKTVEDAEDRLVSWSNRHIKGNLCYEISRLNDKHNKYKDQLAESINSMLGLLMYQRCMFGNHDLVLKE</sequence>
<dbReference type="OrthoDB" id="2393824at2759"/>
<dbReference type="EMBL" id="JAAAHW010007236">
    <property type="protein sequence ID" value="KAF9949957.1"/>
    <property type="molecule type" value="Genomic_DNA"/>
</dbReference>
<protein>
    <submittedName>
        <fullName evidence="1">Uncharacterized protein</fullName>
    </submittedName>
</protein>
<gene>
    <name evidence="1" type="ORF">BGZ65_006950</name>
</gene>
<accession>A0A9P6LXU7</accession>
<dbReference type="SUPFAM" id="SSF52540">
    <property type="entry name" value="P-loop containing nucleoside triphosphate hydrolases"/>
    <property type="match status" value="1"/>
</dbReference>
<evidence type="ECO:0000313" key="1">
    <source>
        <dbReference type="EMBL" id="KAF9949957.1"/>
    </source>
</evidence>
<dbReference type="Proteomes" id="UP000749646">
    <property type="component" value="Unassembled WGS sequence"/>
</dbReference>
<proteinExistence type="predicted"/>
<evidence type="ECO:0000313" key="2">
    <source>
        <dbReference type="Proteomes" id="UP000749646"/>
    </source>
</evidence>
<name>A0A9P6LXU7_9FUNG</name>
<comment type="caution">
    <text evidence="1">The sequence shown here is derived from an EMBL/GenBank/DDBJ whole genome shotgun (WGS) entry which is preliminary data.</text>
</comment>
<dbReference type="AlphaFoldDB" id="A0A9P6LXU7"/>
<reference evidence="1" key="1">
    <citation type="journal article" date="2020" name="Fungal Divers.">
        <title>Resolving the Mortierellaceae phylogeny through synthesis of multi-gene phylogenetics and phylogenomics.</title>
        <authorList>
            <person name="Vandepol N."/>
            <person name="Liber J."/>
            <person name="Desiro A."/>
            <person name="Na H."/>
            <person name="Kennedy M."/>
            <person name="Barry K."/>
            <person name="Grigoriev I.V."/>
            <person name="Miller A.N."/>
            <person name="O'Donnell K."/>
            <person name="Stajich J.E."/>
            <person name="Bonito G."/>
        </authorList>
    </citation>
    <scope>NUCLEOTIDE SEQUENCE</scope>
    <source>
        <strain evidence="1">MES-2147</strain>
    </source>
</reference>
<feature type="non-terminal residue" evidence="1">
    <location>
        <position position="1"/>
    </location>
</feature>
<keyword evidence="2" id="KW-1185">Reference proteome</keyword>